<evidence type="ECO:0000313" key="1">
    <source>
        <dbReference type="EMBL" id="PON32506.1"/>
    </source>
</evidence>
<proteinExistence type="predicted"/>
<organism evidence="1 2">
    <name type="scientific">Trema orientale</name>
    <name type="common">Charcoal tree</name>
    <name type="synonym">Celtis orientalis</name>
    <dbReference type="NCBI Taxonomy" id="63057"/>
    <lineage>
        <taxon>Eukaryota</taxon>
        <taxon>Viridiplantae</taxon>
        <taxon>Streptophyta</taxon>
        <taxon>Embryophyta</taxon>
        <taxon>Tracheophyta</taxon>
        <taxon>Spermatophyta</taxon>
        <taxon>Magnoliopsida</taxon>
        <taxon>eudicotyledons</taxon>
        <taxon>Gunneridae</taxon>
        <taxon>Pentapetalae</taxon>
        <taxon>rosids</taxon>
        <taxon>fabids</taxon>
        <taxon>Rosales</taxon>
        <taxon>Cannabaceae</taxon>
        <taxon>Trema</taxon>
    </lineage>
</organism>
<accession>A0A2P5A7I3</accession>
<dbReference type="Proteomes" id="UP000237000">
    <property type="component" value="Unassembled WGS sequence"/>
</dbReference>
<gene>
    <name evidence="1" type="ORF">TorRG33x02_356290</name>
</gene>
<dbReference type="InParanoid" id="A0A2P5A7I3"/>
<dbReference type="EMBL" id="JXTC01001111">
    <property type="protein sequence ID" value="PON32506.1"/>
    <property type="molecule type" value="Genomic_DNA"/>
</dbReference>
<comment type="caution">
    <text evidence="1">The sequence shown here is derived from an EMBL/GenBank/DDBJ whole genome shotgun (WGS) entry which is preliminary data.</text>
</comment>
<keyword evidence="2" id="KW-1185">Reference proteome</keyword>
<dbReference type="AlphaFoldDB" id="A0A2P5A7I3"/>
<sequence length="148" mass="16057">MNVPLKFSARIRNFEQELNSTRTVIGINKNNLAAINHYRFTKRQCENENRRYLENFDEKPGGGLGAEDNALRPTEGEAGVVIGVEVGEEVGDGVVAGVAEGVDEKTSAGNVFGLRESGRKRRERERRWGGVVVEGLLGGEKEVGGGEG</sequence>
<protein>
    <submittedName>
        <fullName evidence="1">Uncharacterized protein</fullName>
    </submittedName>
</protein>
<evidence type="ECO:0000313" key="2">
    <source>
        <dbReference type="Proteomes" id="UP000237000"/>
    </source>
</evidence>
<dbReference type="OrthoDB" id="1204696at2759"/>
<name>A0A2P5A7I3_TREOI</name>
<reference evidence="2" key="1">
    <citation type="submission" date="2016-06" db="EMBL/GenBank/DDBJ databases">
        <title>Parallel loss of symbiosis genes in relatives of nitrogen-fixing non-legume Parasponia.</title>
        <authorList>
            <person name="Van Velzen R."/>
            <person name="Holmer R."/>
            <person name="Bu F."/>
            <person name="Rutten L."/>
            <person name="Van Zeijl A."/>
            <person name="Liu W."/>
            <person name="Santuari L."/>
            <person name="Cao Q."/>
            <person name="Sharma T."/>
            <person name="Shen D."/>
            <person name="Roswanjaya Y."/>
            <person name="Wardhani T."/>
            <person name="Kalhor M.S."/>
            <person name="Jansen J."/>
            <person name="Van den Hoogen J."/>
            <person name="Gungor B."/>
            <person name="Hartog M."/>
            <person name="Hontelez J."/>
            <person name="Verver J."/>
            <person name="Yang W.-C."/>
            <person name="Schijlen E."/>
            <person name="Repin R."/>
            <person name="Schilthuizen M."/>
            <person name="Schranz E."/>
            <person name="Heidstra R."/>
            <person name="Miyata K."/>
            <person name="Fedorova E."/>
            <person name="Kohlen W."/>
            <person name="Bisseling T."/>
            <person name="Smit S."/>
            <person name="Geurts R."/>
        </authorList>
    </citation>
    <scope>NUCLEOTIDE SEQUENCE [LARGE SCALE GENOMIC DNA]</scope>
    <source>
        <strain evidence="2">cv. RG33-2</strain>
    </source>
</reference>